<sequence>MTVHKERINALQERLLERDLAAALLHFSRDIFYYTGTAQPGWLFITPGDAHLYVRSGLDFARRQSSLSADRVSFNRKLSEIVTASLGENTDDLRIGAELDVMTVPQYQQLGKVLGSARIVDLSSDILEQRTIKDAGEIAAIEIAANVLEEGHRAASEGWYVGMTELEASAIVEDGHRRAGHEGVFFVRQPDFTMGRGPLASGENRQQMSGVVFTVSGCGLSAAVPAGASRRKLKSGDLVIVDIPTCVKGYHGDQSRTYCLGEPTKRALQLHESLRLVSDRLIADIAPNMTSGDVFERACHHAENAGVFCSFLKFPDGKMAHFVGHGVGLDLNEPPFLSRGGEEVIVAGMVLAIELHLCDAEAGMIKLEDMVLVQDDGCRILTKTDRDLISVPLERVDFDKIQASHGVVL</sequence>
<gene>
    <name evidence="3" type="primary">pepQ</name>
    <name evidence="3" type="ORF">ROH8110_02220</name>
</gene>
<keyword evidence="3" id="KW-0645">Protease</keyword>
<keyword evidence="4" id="KW-1185">Reference proteome</keyword>
<evidence type="ECO:0000313" key="3">
    <source>
        <dbReference type="EMBL" id="SLN43131.1"/>
    </source>
</evidence>
<dbReference type="SUPFAM" id="SSF55920">
    <property type="entry name" value="Creatinase/aminopeptidase"/>
    <property type="match status" value="1"/>
</dbReference>
<dbReference type="EC" id="3.4.13.9" evidence="3"/>
<dbReference type="Gene3D" id="3.90.230.10">
    <property type="entry name" value="Creatinase/methionine aminopeptidase superfamily"/>
    <property type="match status" value="1"/>
</dbReference>
<dbReference type="Proteomes" id="UP000193207">
    <property type="component" value="Unassembled WGS sequence"/>
</dbReference>
<dbReference type="GO" id="GO:0102009">
    <property type="term" value="F:proline dipeptidase activity"/>
    <property type="evidence" value="ECO:0007669"/>
    <property type="project" value="UniProtKB-EC"/>
</dbReference>
<dbReference type="InterPro" id="IPR000994">
    <property type="entry name" value="Pept_M24"/>
</dbReference>
<dbReference type="Pfam" id="PF00557">
    <property type="entry name" value="Peptidase_M24"/>
    <property type="match status" value="1"/>
</dbReference>
<protein>
    <submittedName>
        <fullName evidence="3">Xaa-Pro dipeptidase</fullName>
        <ecNumber evidence="3">3.4.13.9</ecNumber>
    </submittedName>
</protein>
<dbReference type="Pfam" id="PF01321">
    <property type="entry name" value="Creatinase_N"/>
    <property type="match status" value="1"/>
</dbReference>
<dbReference type="InterPro" id="IPR000587">
    <property type="entry name" value="Creatinase_N"/>
</dbReference>
<feature type="domain" description="Peptidase M24" evidence="1">
    <location>
        <begin position="140"/>
        <end position="374"/>
    </location>
</feature>
<dbReference type="InterPro" id="IPR036005">
    <property type="entry name" value="Creatinase/aminopeptidase-like"/>
</dbReference>
<accession>A0A1X6Z7U4</accession>
<dbReference type="EMBL" id="FWFU01000003">
    <property type="protein sequence ID" value="SLN43131.1"/>
    <property type="molecule type" value="Genomic_DNA"/>
</dbReference>
<evidence type="ECO:0000313" key="4">
    <source>
        <dbReference type="Proteomes" id="UP000193207"/>
    </source>
</evidence>
<evidence type="ECO:0000259" key="2">
    <source>
        <dbReference type="Pfam" id="PF01321"/>
    </source>
</evidence>
<feature type="domain" description="Creatinase N-terminal" evidence="2">
    <location>
        <begin position="7"/>
        <end position="132"/>
    </location>
</feature>
<dbReference type="InterPro" id="IPR050659">
    <property type="entry name" value="Peptidase_M24B"/>
</dbReference>
<dbReference type="CDD" id="cd01066">
    <property type="entry name" value="APP_MetAP"/>
    <property type="match status" value="1"/>
</dbReference>
<dbReference type="PANTHER" id="PTHR46112">
    <property type="entry name" value="AMINOPEPTIDASE"/>
    <property type="match status" value="1"/>
</dbReference>
<name>A0A1X6Z7U4_9RHOB</name>
<proteinExistence type="predicted"/>
<dbReference type="Gene3D" id="3.40.350.10">
    <property type="entry name" value="Creatinase/prolidase N-terminal domain"/>
    <property type="match status" value="1"/>
</dbReference>
<keyword evidence="3" id="KW-0378">Hydrolase</keyword>
<dbReference type="InterPro" id="IPR029149">
    <property type="entry name" value="Creatin/AminoP/Spt16_N"/>
</dbReference>
<organism evidence="3 4">
    <name type="scientific">Roseovarius halotolerans</name>
    <dbReference type="NCBI Taxonomy" id="505353"/>
    <lineage>
        <taxon>Bacteria</taxon>
        <taxon>Pseudomonadati</taxon>
        <taxon>Pseudomonadota</taxon>
        <taxon>Alphaproteobacteria</taxon>
        <taxon>Rhodobacterales</taxon>
        <taxon>Roseobacteraceae</taxon>
        <taxon>Roseovarius</taxon>
    </lineage>
</organism>
<dbReference type="RefSeq" id="WP_170156501.1">
    <property type="nucleotide sequence ID" value="NZ_FWFU01000003.1"/>
</dbReference>
<evidence type="ECO:0000259" key="1">
    <source>
        <dbReference type="Pfam" id="PF00557"/>
    </source>
</evidence>
<keyword evidence="3" id="KW-0224">Dipeptidase</keyword>
<dbReference type="PANTHER" id="PTHR46112:SF2">
    <property type="entry name" value="XAA-PRO AMINOPEPTIDASE P-RELATED"/>
    <property type="match status" value="1"/>
</dbReference>
<reference evidence="3 4" key="1">
    <citation type="submission" date="2017-03" db="EMBL/GenBank/DDBJ databases">
        <authorList>
            <person name="Afonso C.L."/>
            <person name="Miller P.J."/>
            <person name="Scott M.A."/>
            <person name="Spackman E."/>
            <person name="Goraichik I."/>
            <person name="Dimitrov K.M."/>
            <person name="Suarez D.L."/>
            <person name="Swayne D.E."/>
        </authorList>
    </citation>
    <scope>NUCLEOTIDE SEQUENCE [LARGE SCALE GENOMIC DNA]</scope>
    <source>
        <strain evidence="3 4">CECT 8110</strain>
    </source>
</reference>
<dbReference type="SUPFAM" id="SSF53092">
    <property type="entry name" value="Creatinase/prolidase N-terminal domain"/>
    <property type="match status" value="1"/>
</dbReference>
<dbReference type="AlphaFoldDB" id="A0A1X6Z7U4"/>